<feature type="chain" id="PRO_5005248856" evidence="1">
    <location>
        <begin position="24"/>
        <end position="138"/>
    </location>
</feature>
<dbReference type="RefSeq" id="WP_047898222.1">
    <property type="nucleotide sequence ID" value="NZ_AEJF01000261.1"/>
</dbReference>
<organism evidence="2 3">
    <name type="scientific">Caballeronia mineralivorans PML1(12)</name>
    <dbReference type="NCBI Taxonomy" id="908627"/>
    <lineage>
        <taxon>Bacteria</taxon>
        <taxon>Pseudomonadati</taxon>
        <taxon>Pseudomonadota</taxon>
        <taxon>Betaproteobacteria</taxon>
        <taxon>Burkholderiales</taxon>
        <taxon>Burkholderiaceae</taxon>
        <taxon>Caballeronia</taxon>
    </lineage>
</organism>
<dbReference type="PATRIC" id="fig|908627.4.peg.9514"/>
<evidence type="ECO:0000256" key="1">
    <source>
        <dbReference type="SAM" id="SignalP"/>
    </source>
</evidence>
<keyword evidence="1" id="KW-0732">Signal</keyword>
<evidence type="ECO:0000313" key="2">
    <source>
        <dbReference type="EMBL" id="KLU20257.1"/>
    </source>
</evidence>
<name>A0A0J1CHX8_9BURK</name>
<sequence length="138" mass="15096">MKAIIAPVAILLLSFFASAPLYAGELTCVYSGSEKYWINQIRIDTSAGIAEIDTGPYQSKIATVQARLAYADKSQLNGYPALAFDAPAGQPDQRNVFKLFRVMDHWRLIDAGIKYVNGAPTLLALGESVPFNCRGNWP</sequence>
<reference evidence="2 3" key="1">
    <citation type="journal article" date="2015" name="Genome Announc.">
        <title>Draft Genome Sequence of Burkholderia sp. Strain PML1(12), an Ectomycorrhizosphere-Inhabiting Bacterium with Effective Mineral-Weathering Ability.</title>
        <authorList>
            <person name="Uroz S."/>
            <person name="Oger P."/>
        </authorList>
    </citation>
    <scope>NUCLEOTIDE SEQUENCE [LARGE SCALE GENOMIC DNA]</scope>
    <source>
        <strain evidence="3">PML1(12)</strain>
    </source>
</reference>
<dbReference type="OrthoDB" id="8851889at2"/>
<dbReference type="EMBL" id="AEJF01000261">
    <property type="protein sequence ID" value="KLU20257.1"/>
    <property type="molecule type" value="Genomic_DNA"/>
</dbReference>
<feature type="signal peptide" evidence="1">
    <location>
        <begin position="1"/>
        <end position="23"/>
    </location>
</feature>
<dbReference type="AlphaFoldDB" id="A0A0J1CHX8"/>
<keyword evidence="3" id="KW-1185">Reference proteome</keyword>
<comment type="caution">
    <text evidence="2">The sequence shown here is derived from an EMBL/GenBank/DDBJ whole genome shotgun (WGS) entry which is preliminary data.</text>
</comment>
<evidence type="ECO:0000313" key="3">
    <source>
        <dbReference type="Proteomes" id="UP000035963"/>
    </source>
</evidence>
<proteinExistence type="predicted"/>
<accession>A0A0J1CHX8</accession>
<dbReference type="Proteomes" id="UP000035963">
    <property type="component" value="Unassembled WGS sequence"/>
</dbReference>
<protein>
    <submittedName>
        <fullName evidence="2">Uncharacterized protein</fullName>
    </submittedName>
</protein>
<gene>
    <name evidence="2" type="ORF">EOS_42325</name>
</gene>